<dbReference type="Proteomes" id="UP001212997">
    <property type="component" value="Unassembled WGS sequence"/>
</dbReference>
<gene>
    <name evidence="3" type="ORF">NLI96_g8295</name>
</gene>
<protein>
    <recommendedName>
        <fullName evidence="5">MARVEL domain-containing protein</fullName>
    </recommendedName>
</protein>
<keyword evidence="2" id="KW-0812">Transmembrane</keyword>
<dbReference type="EMBL" id="JANAWD010000370">
    <property type="protein sequence ID" value="KAJ3480516.1"/>
    <property type="molecule type" value="Genomic_DNA"/>
</dbReference>
<sequence>MSLLDSIQNTVHKVFPEKKSKLQPSSSTGIGNGHVPFDDDAKWKVGPSGLSGFSIFLSLAGIFFSLFMLLTPVIYEKYDKGARLARALKEIRVAFILTGTGVAVSLLISFITTISAWTQPGCKNADNDPHASLGDDFKRGLDGFCNTKKAGAIFFWFLFIFWIASLVLIIMDWRNGKSGGGVRPIDPPFTHPTGATDDLVSQEDEESLYHPQGSRKSTYEGDTHDDPHSPFSDSNRYSSVPSVNPPYPSAPGARPSIDAYGAFSDPPPTGFGRTTSPPPQLPAFSRPLSPIDDNPRVSRTMQYADPYAAVRATVEGRTSPSYGGGYR</sequence>
<dbReference type="AlphaFoldDB" id="A0AAD5YGC7"/>
<evidence type="ECO:0008006" key="5">
    <source>
        <dbReference type="Google" id="ProtNLM"/>
    </source>
</evidence>
<feature type="transmembrane region" description="Helical" evidence="2">
    <location>
        <begin position="53"/>
        <end position="75"/>
    </location>
</feature>
<feature type="transmembrane region" description="Helical" evidence="2">
    <location>
        <begin position="153"/>
        <end position="173"/>
    </location>
</feature>
<name>A0AAD5YGC7_9APHY</name>
<keyword evidence="2" id="KW-0472">Membrane</keyword>
<feature type="region of interest" description="Disordered" evidence="1">
    <location>
        <begin position="267"/>
        <end position="297"/>
    </location>
</feature>
<evidence type="ECO:0000313" key="3">
    <source>
        <dbReference type="EMBL" id="KAJ3480516.1"/>
    </source>
</evidence>
<evidence type="ECO:0000313" key="4">
    <source>
        <dbReference type="Proteomes" id="UP001212997"/>
    </source>
</evidence>
<reference evidence="3" key="1">
    <citation type="submission" date="2022-07" db="EMBL/GenBank/DDBJ databases">
        <title>Genome Sequence of Physisporinus lineatus.</title>
        <authorList>
            <person name="Buettner E."/>
        </authorList>
    </citation>
    <scope>NUCLEOTIDE SEQUENCE</scope>
    <source>
        <strain evidence="3">VT162</strain>
    </source>
</reference>
<evidence type="ECO:0000256" key="2">
    <source>
        <dbReference type="SAM" id="Phobius"/>
    </source>
</evidence>
<proteinExistence type="predicted"/>
<keyword evidence="4" id="KW-1185">Reference proteome</keyword>
<keyword evidence="2" id="KW-1133">Transmembrane helix</keyword>
<comment type="caution">
    <text evidence="3">The sequence shown here is derived from an EMBL/GenBank/DDBJ whole genome shotgun (WGS) entry which is preliminary data.</text>
</comment>
<accession>A0AAD5YGC7</accession>
<evidence type="ECO:0000256" key="1">
    <source>
        <dbReference type="SAM" id="MobiDB-lite"/>
    </source>
</evidence>
<feature type="compositionally biased region" description="Basic and acidic residues" evidence="1">
    <location>
        <begin position="217"/>
        <end position="228"/>
    </location>
</feature>
<feature type="transmembrane region" description="Helical" evidence="2">
    <location>
        <begin position="95"/>
        <end position="117"/>
    </location>
</feature>
<feature type="region of interest" description="Disordered" evidence="1">
    <location>
        <begin position="183"/>
        <end position="254"/>
    </location>
</feature>
<organism evidence="3 4">
    <name type="scientific">Meripilus lineatus</name>
    <dbReference type="NCBI Taxonomy" id="2056292"/>
    <lineage>
        <taxon>Eukaryota</taxon>
        <taxon>Fungi</taxon>
        <taxon>Dikarya</taxon>
        <taxon>Basidiomycota</taxon>
        <taxon>Agaricomycotina</taxon>
        <taxon>Agaricomycetes</taxon>
        <taxon>Polyporales</taxon>
        <taxon>Meripilaceae</taxon>
        <taxon>Meripilus</taxon>
    </lineage>
</organism>